<proteinExistence type="predicted"/>
<protein>
    <submittedName>
        <fullName evidence="2">Putative secreted protein</fullName>
    </submittedName>
</protein>
<dbReference type="AlphaFoldDB" id="A0A2M4DH74"/>
<feature type="signal peptide" evidence="1">
    <location>
        <begin position="1"/>
        <end position="25"/>
    </location>
</feature>
<keyword evidence="1" id="KW-0732">Signal</keyword>
<accession>A0A2M4DH74</accession>
<dbReference type="EMBL" id="GGFL01012320">
    <property type="protein sequence ID" value="MBW76498.1"/>
    <property type="molecule type" value="Transcribed_RNA"/>
</dbReference>
<sequence>MVWARSVNFRSLLALLVGEWTRARAIIRRAILISTCKERERESAISIHGSSSFVATFNCILASPPAIHLVVIQYQLRGITVRGKIFRTDILGWASVVSSPSLEG</sequence>
<organism evidence="2">
    <name type="scientific">Anopheles darlingi</name>
    <name type="common">Mosquito</name>
    <dbReference type="NCBI Taxonomy" id="43151"/>
    <lineage>
        <taxon>Eukaryota</taxon>
        <taxon>Metazoa</taxon>
        <taxon>Ecdysozoa</taxon>
        <taxon>Arthropoda</taxon>
        <taxon>Hexapoda</taxon>
        <taxon>Insecta</taxon>
        <taxon>Pterygota</taxon>
        <taxon>Neoptera</taxon>
        <taxon>Endopterygota</taxon>
        <taxon>Diptera</taxon>
        <taxon>Nematocera</taxon>
        <taxon>Culicoidea</taxon>
        <taxon>Culicidae</taxon>
        <taxon>Anophelinae</taxon>
        <taxon>Anopheles</taxon>
    </lineage>
</organism>
<feature type="chain" id="PRO_5014960647" evidence="1">
    <location>
        <begin position="26"/>
        <end position="104"/>
    </location>
</feature>
<reference evidence="2" key="1">
    <citation type="submission" date="2018-01" db="EMBL/GenBank/DDBJ databases">
        <title>An insight into the sialome of Amazonian anophelines.</title>
        <authorList>
            <person name="Ribeiro J.M."/>
            <person name="Scarpassa V."/>
            <person name="Calvo E."/>
        </authorList>
    </citation>
    <scope>NUCLEOTIDE SEQUENCE</scope>
</reference>
<name>A0A2M4DH74_ANODA</name>
<evidence type="ECO:0000256" key="1">
    <source>
        <dbReference type="SAM" id="SignalP"/>
    </source>
</evidence>
<evidence type="ECO:0000313" key="2">
    <source>
        <dbReference type="EMBL" id="MBW76498.1"/>
    </source>
</evidence>